<organism evidence="1 2">
    <name type="scientific">Bifidobacterium catenulatum subsp. kashiwanohense</name>
    <dbReference type="NCBI Taxonomy" id="630129"/>
    <lineage>
        <taxon>Bacteria</taxon>
        <taxon>Bacillati</taxon>
        <taxon>Actinomycetota</taxon>
        <taxon>Actinomycetes</taxon>
        <taxon>Bifidobacteriales</taxon>
        <taxon>Bifidobacteriaceae</taxon>
        <taxon>Bifidobacterium</taxon>
    </lineage>
</organism>
<dbReference type="AlphaFoldDB" id="A0AA43P4I1"/>
<dbReference type="Proteomes" id="UP001161916">
    <property type="component" value="Unassembled WGS sequence"/>
</dbReference>
<sequence>MSRTFKDKPYSVIEEDARSCGFSHTRTCGWGYSFEEIDLKGYAYSRKRNPHVPARRWCDWRWIEDDWYTDYGSETEIRDALRAAVVTYNGGGMDEDWDEPVVYQRRRRWYC</sequence>
<evidence type="ECO:0000313" key="1">
    <source>
        <dbReference type="EMBL" id="MDH7889021.1"/>
    </source>
</evidence>
<gene>
    <name evidence="1" type="ORF">OB951_00050</name>
</gene>
<proteinExistence type="predicted"/>
<protein>
    <submittedName>
        <fullName evidence="1">PEX28-32 family peroxisomal membrane protein</fullName>
    </submittedName>
</protein>
<reference evidence="1" key="1">
    <citation type="submission" date="2022-09" db="EMBL/GenBank/DDBJ databases">
        <authorList>
            <person name="Orihara K."/>
        </authorList>
    </citation>
    <scope>NUCLEOTIDE SEQUENCE</scope>
    <source>
        <strain evidence="1">YIT 13062</strain>
    </source>
</reference>
<name>A0AA43P4I1_9BIFI</name>
<dbReference type="EMBL" id="JAOPMH010000001">
    <property type="protein sequence ID" value="MDH7889021.1"/>
    <property type="molecule type" value="Genomic_DNA"/>
</dbReference>
<dbReference type="RefSeq" id="WP_281105216.1">
    <property type="nucleotide sequence ID" value="NZ_JAOPMH010000001.1"/>
</dbReference>
<accession>A0AA43P4I1</accession>
<reference evidence="1" key="2">
    <citation type="journal article" date="2023" name="Gut Microbes">
        <title>Characterization of Bifidobacterium kashiwanohense that utilizes both milk- and plant-derived oligosaccharides.</title>
        <authorList>
            <person name="Orihara K."/>
            <person name="Yahagi K."/>
            <person name="Saito Y."/>
            <person name="Watanabe Y."/>
            <person name="Sasai T."/>
            <person name="Hara T."/>
            <person name="Tsukuda N."/>
            <person name="Oki K."/>
            <person name="Fujimoto J."/>
            <person name="Matsuki T."/>
        </authorList>
    </citation>
    <scope>NUCLEOTIDE SEQUENCE</scope>
    <source>
        <strain evidence="1">YIT 13062</strain>
    </source>
</reference>
<evidence type="ECO:0000313" key="2">
    <source>
        <dbReference type="Proteomes" id="UP001161916"/>
    </source>
</evidence>
<comment type="caution">
    <text evidence="1">The sequence shown here is derived from an EMBL/GenBank/DDBJ whole genome shotgun (WGS) entry which is preliminary data.</text>
</comment>